<dbReference type="RefSeq" id="WP_143554322.1">
    <property type="nucleotide sequence ID" value="NZ_VJWA01000001.1"/>
</dbReference>
<evidence type="ECO:0000313" key="2">
    <source>
        <dbReference type="Proteomes" id="UP000317894"/>
    </source>
</evidence>
<protein>
    <recommendedName>
        <fullName evidence="3">Glycosyl transferase</fullName>
    </recommendedName>
</protein>
<comment type="caution">
    <text evidence="1">The sequence shown here is derived from an EMBL/GenBank/DDBJ whole genome shotgun (WGS) entry which is preliminary data.</text>
</comment>
<dbReference type="Proteomes" id="UP000317894">
    <property type="component" value="Unassembled WGS sequence"/>
</dbReference>
<dbReference type="SUPFAM" id="SSF53756">
    <property type="entry name" value="UDP-Glycosyltransferase/glycogen phosphorylase"/>
    <property type="match status" value="1"/>
</dbReference>
<dbReference type="Gene3D" id="3.40.50.2000">
    <property type="entry name" value="Glycogen Phosphorylase B"/>
    <property type="match status" value="2"/>
</dbReference>
<dbReference type="EMBL" id="VJWA01000001">
    <property type="protein sequence ID" value="TRW16778.1"/>
    <property type="molecule type" value="Genomic_DNA"/>
</dbReference>
<name>A0A552UEV7_9SPHN</name>
<keyword evidence="2" id="KW-1185">Reference proteome</keyword>
<organism evidence="1 2">
    <name type="scientific">Glacieibacterium frigidum</name>
    <dbReference type="NCBI Taxonomy" id="2593303"/>
    <lineage>
        <taxon>Bacteria</taxon>
        <taxon>Pseudomonadati</taxon>
        <taxon>Pseudomonadota</taxon>
        <taxon>Alphaproteobacteria</taxon>
        <taxon>Sphingomonadales</taxon>
        <taxon>Sphingosinicellaceae</taxon>
        <taxon>Glacieibacterium</taxon>
    </lineage>
</organism>
<dbReference type="AlphaFoldDB" id="A0A552UEV7"/>
<evidence type="ECO:0008006" key="3">
    <source>
        <dbReference type="Google" id="ProtNLM"/>
    </source>
</evidence>
<dbReference type="OrthoDB" id="271062at2"/>
<accession>A0A552UEV7</accession>
<evidence type="ECO:0000313" key="1">
    <source>
        <dbReference type="EMBL" id="TRW16778.1"/>
    </source>
</evidence>
<sequence>MTTILATIELGLRFGHIAHIAPVARGLRRRGIATAVAVRDVVTASEVGDRPFAAILQAPFYQRPVPRVPTLTYAQVVADGGLADADHATALVAAWLLLFDGVRPDALVSEFAPLSLLAAHVAGLPAVRCGQAWVAPPGVRPLPTLMPWLDHDEDARGAAGAVADAVVATVCRRFAAPPLDGLPELLAQSPRFLGTWPELDHYGVTPGATYYGPMTGLGASERPAWPEGAGPRVFVYMPATHAAAGPLAAALTELGWPTIWHGTGGCPAPPAANITVSAAPVDIAHVLGGAQLIAGRGGHATGCDALRHGCAQLIVPDTLETALLGWRLERQHLGRQLPETPDKAMVVAGLRSLVDDPRIAAATAAASARYATYDPVRAEDQLARDLCATLGL</sequence>
<proteinExistence type="predicted"/>
<gene>
    <name evidence="1" type="ORF">FMM06_00780</name>
</gene>
<reference evidence="1 2" key="1">
    <citation type="submission" date="2019-07" db="EMBL/GenBank/DDBJ databases">
        <title>Novel species isolated from glacier.</title>
        <authorList>
            <person name="Liu Q."/>
            <person name="Xin Y.-H."/>
        </authorList>
    </citation>
    <scope>NUCLEOTIDE SEQUENCE [LARGE SCALE GENOMIC DNA]</scope>
    <source>
        <strain evidence="1 2">LB1R16</strain>
    </source>
</reference>